<reference evidence="2" key="1">
    <citation type="journal article" date="2019" name="Int. J. Syst. Evol. Microbiol.">
        <title>The Global Catalogue of Microorganisms (GCM) 10K type strain sequencing project: providing services to taxonomists for standard genome sequencing and annotation.</title>
        <authorList>
            <consortium name="The Broad Institute Genomics Platform"/>
            <consortium name="The Broad Institute Genome Sequencing Center for Infectious Disease"/>
            <person name="Wu L."/>
            <person name="Ma J."/>
        </authorList>
    </citation>
    <scope>NUCLEOTIDE SEQUENCE [LARGE SCALE GENOMIC DNA]</scope>
    <source>
        <strain evidence="2">JCM 18015</strain>
    </source>
</reference>
<dbReference type="Gene3D" id="3.30.160.150">
    <property type="entry name" value="Lipoprotein like domain"/>
    <property type="match status" value="1"/>
</dbReference>
<dbReference type="RefSeq" id="WP_259553315.1">
    <property type="nucleotide sequence ID" value="NZ_BAABHW010000006.1"/>
</dbReference>
<dbReference type="InterPro" id="IPR007485">
    <property type="entry name" value="LPS_assembly_LptE"/>
</dbReference>
<evidence type="ECO:0000313" key="1">
    <source>
        <dbReference type="EMBL" id="GAA5080186.1"/>
    </source>
</evidence>
<sequence>MSSSDRRSFLALLGALPLAACGFTPVYAPGGPGLEIRDRLALAEPDTRLDFELVSRLEDRLGRTGSAPYRLSYAIETSRSNLAISDADEINRVNIYGTVSYTVTEVATGIQVQTGEVSTFTAYATSASPVSTSAAERDAEDRLMIALADQIVARLISGAGNWS</sequence>
<dbReference type="Proteomes" id="UP001499910">
    <property type="component" value="Unassembled WGS sequence"/>
</dbReference>
<dbReference type="PROSITE" id="PS51318">
    <property type="entry name" value="TAT"/>
    <property type="match status" value="1"/>
</dbReference>
<accession>A0ABP9LK41</accession>
<keyword evidence="2" id="KW-1185">Reference proteome</keyword>
<dbReference type="Pfam" id="PF04390">
    <property type="entry name" value="LptE"/>
    <property type="match status" value="1"/>
</dbReference>
<name>A0ABP9LK41_9RHOB</name>
<gene>
    <name evidence="1" type="primary">lptE</name>
    <name evidence="1" type="ORF">GCM10023209_33420</name>
</gene>
<keyword evidence="1" id="KW-0449">Lipoprotein</keyword>
<protein>
    <submittedName>
        <fullName evidence="1">LPS assembly lipoprotein LptE</fullName>
    </submittedName>
</protein>
<dbReference type="EMBL" id="BAABHW010000006">
    <property type="protein sequence ID" value="GAA5080186.1"/>
    <property type="molecule type" value="Genomic_DNA"/>
</dbReference>
<proteinExistence type="predicted"/>
<comment type="caution">
    <text evidence="1">The sequence shown here is derived from an EMBL/GenBank/DDBJ whole genome shotgun (WGS) entry which is preliminary data.</text>
</comment>
<dbReference type="InterPro" id="IPR006311">
    <property type="entry name" value="TAT_signal"/>
</dbReference>
<organism evidence="1 2">
    <name type="scientific">[Roseibacterium] beibuensis</name>
    <dbReference type="NCBI Taxonomy" id="1193142"/>
    <lineage>
        <taxon>Bacteria</taxon>
        <taxon>Pseudomonadati</taxon>
        <taxon>Pseudomonadota</taxon>
        <taxon>Alphaproteobacteria</taxon>
        <taxon>Rhodobacterales</taxon>
        <taxon>Roseobacteraceae</taxon>
        <taxon>Roseicyclus</taxon>
    </lineage>
</organism>
<evidence type="ECO:0000313" key="2">
    <source>
        <dbReference type="Proteomes" id="UP001499910"/>
    </source>
</evidence>